<proteinExistence type="predicted"/>
<comment type="caution">
    <text evidence="2">The sequence shown here is derived from an EMBL/GenBank/DDBJ whole genome shotgun (WGS) entry which is preliminary data.</text>
</comment>
<keyword evidence="3" id="KW-1185">Reference proteome</keyword>
<feature type="region of interest" description="Disordered" evidence="1">
    <location>
        <begin position="1"/>
        <end position="175"/>
    </location>
</feature>
<reference evidence="2" key="2">
    <citation type="submission" date="2021-08" db="EMBL/GenBank/DDBJ databases">
        <authorList>
            <person name="Tani A."/>
            <person name="Ola A."/>
            <person name="Ogura Y."/>
            <person name="Katsura K."/>
            <person name="Hayashi T."/>
        </authorList>
    </citation>
    <scope>NUCLEOTIDE SEQUENCE</scope>
    <source>
        <strain evidence="2">DSM 17168</strain>
    </source>
</reference>
<reference evidence="2" key="1">
    <citation type="journal article" date="2021" name="Front. Microbiol.">
        <title>Comprehensive Comparative Genomics and Phenotyping of Methylobacterium Species.</title>
        <authorList>
            <person name="Alessa O."/>
            <person name="Ogura Y."/>
            <person name="Fujitani Y."/>
            <person name="Takami H."/>
            <person name="Hayashi T."/>
            <person name="Sahin N."/>
            <person name="Tani A."/>
        </authorList>
    </citation>
    <scope>NUCLEOTIDE SEQUENCE</scope>
    <source>
        <strain evidence="2">DSM 17168</strain>
    </source>
</reference>
<dbReference type="Proteomes" id="UP001055153">
    <property type="component" value="Unassembled WGS sequence"/>
</dbReference>
<feature type="region of interest" description="Disordered" evidence="1">
    <location>
        <begin position="217"/>
        <end position="365"/>
    </location>
</feature>
<feature type="compositionally biased region" description="Basic and acidic residues" evidence="1">
    <location>
        <begin position="355"/>
        <end position="365"/>
    </location>
</feature>
<feature type="compositionally biased region" description="Basic and acidic residues" evidence="1">
    <location>
        <begin position="106"/>
        <end position="124"/>
    </location>
</feature>
<feature type="region of interest" description="Disordered" evidence="1">
    <location>
        <begin position="380"/>
        <end position="406"/>
    </location>
</feature>
<evidence type="ECO:0000313" key="3">
    <source>
        <dbReference type="Proteomes" id="UP001055153"/>
    </source>
</evidence>
<feature type="compositionally biased region" description="Basic and acidic residues" evidence="1">
    <location>
        <begin position="332"/>
        <end position="348"/>
    </location>
</feature>
<feature type="compositionally biased region" description="Basic and acidic residues" evidence="1">
    <location>
        <begin position="16"/>
        <end position="33"/>
    </location>
</feature>
<accession>A0ABQ4SND2</accession>
<feature type="compositionally biased region" description="Basic and acidic residues" evidence="1">
    <location>
        <begin position="247"/>
        <end position="300"/>
    </location>
</feature>
<sequence>MVGLLLGDALVGGGGDRQEDHRKADADVDARPDEEAEVQVAVQVRQVDHREGDDRRARGDEVLGLDEAGDPADDEHHQAGDDAPRREGEAGPGGGVAEIILQQLRQELRGGDQDRAGRHHHEEAGAELAPAQEPQVHHRVPVVQLPRDHRHEGDRHDGREGDDEVRAEPVLPLPLVEHDLQRAEEGRHQQEADEVEAHALAPQAPPLLHRRGRVLDEEVDQHQGHHADRGVDQEAPVPGIGVGEPAAEGRPDHRRDHDGDPVEREGLAALLRREGIRQDRLRERGHTAAEPLQHPEEQQRFEAPGEAAQHRRDGEERDRRHEERLAPVALGEEARRGQHDRVGDEVARHHPGRLVRPDRESARDVAQRHVGDRGVEHLHEGRERDHHGDDPGIAPAGPLGGAGRAHRTRTVGTMDIPGPIATSSGQRSTTIFTGTRCTTFT</sequence>
<name>A0ABQ4SND2_9HYPH</name>
<evidence type="ECO:0000256" key="1">
    <source>
        <dbReference type="SAM" id="MobiDB-lite"/>
    </source>
</evidence>
<feature type="compositionally biased region" description="Basic and acidic residues" evidence="1">
    <location>
        <begin position="380"/>
        <end position="390"/>
    </location>
</feature>
<feature type="compositionally biased region" description="Acidic residues" evidence="1">
    <location>
        <begin position="63"/>
        <end position="73"/>
    </location>
</feature>
<feature type="compositionally biased region" description="Basic and acidic residues" evidence="1">
    <location>
        <begin position="46"/>
        <end position="61"/>
    </location>
</feature>
<gene>
    <name evidence="2" type="ORF">GMJLKIPL_5185</name>
</gene>
<dbReference type="EMBL" id="BPQQ01000071">
    <property type="protein sequence ID" value="GJE03234.1"/>
    <property type="molecule type" value="Genomic_DNA"/>
</dbReference>
<evidence type="ECO:0000313" key="2">
    <source>
        <dbReference type="EMBL" id="GJE03234.1"/>
    </source>
</evidence>
<protein>
    <submittedName>
        <fullName evidence="2">Uncharacterized protein</fullName>
    </submittedName>
</protein>
<feature type="compositionally biased region" description="Basic and acidic residues" evidence="1">
    <location>
        <begin position="308"/>
        <end position="325"/>
    </location>
</feature>
<feature type="compositionally biased region" description="Basic and acidic residues" evidence="1">
    <location>
        <begin position="74"/>
        <end position="89"/>
    </location>
</feature>
<feature type="compositionally biased region" description="Basic and acidic residues" evidence="1">
    <location>
        <begin position="217"/>
        <end position="232"/>
    </location>
</feature>
<feature type="compositionally biased region" description="Basic and acidic residues" evidence="1">
    <location>
        <begin position="146"/>
        <end position="167"/>
    </location>
</feature>
<organism evidence="2 3">
    <name type="scientific">Methylobacterium isbiliense</name>
    <dbReference type="NCBI Taxonomy" id="315478"/>
    <lineage>
        <taxon>Bacteria</taxon>
        <taxon>Pseudomonadati</taxon>
        <taxon>Pseudomonadota</taxon>
        <taxon>Alphaproteobacteria</taxon>
        <taxon>Hyphomicrobiales</taxon>
        <taxon>Methylobacteriaceae</taxon>
        <taxon>Methylobacterium</taxon>
    </lineage>
</organism>